<evidence type="ECO:0000256" key="1">
    <source>
        <dbReference type="SAM" id="MobiDB-lite"/>
    </source>
</evidence>
<organism evidence="2 3">
    <name type="scientific">Rhynchophorus ferrugineus</name>
    <name type="common">Red palm weevil</name>
    <name type="synonym">Curculio ferrugineus</name>
    <dbReference type="NCBI Taxonomy" id="354439"/>
    <lineage>
        <taxon>Eukaryota</taxon>
        <taxon>Metazoa</taxon>
        <taxon>Ecdysozoa</taxon>
        <taxon>Arthropoda</taxon>
        <taxon>Hexapoda</taxon>
        <taxon>Insecta</taxon>
        <taxon>Pterygota</taxon>
        <taxon>Neoptera</taxon>
        <taxon>Endopterygota</taxon>
        <taxon>Coleoptera</taxon>
        <taxon>Polyphaga</taxon>
        <taxon>Cucujiformia</taxon>
        <taxon>Curculionidae</taxon>
        <taxon>Dryophthorinae</taxon>
        <taxon>Rhynchophorus</taxon>
    </lineage>
</organism>
<name>A0A834M747_RHYFE</name>
<protein>
    <submittedName>
        <fullName evidence="2">Uncharacterized protein</fullName>
    </submittedName>
</protein>
<evidence type="ECO:0000313" key="3">
    <source>
        <dbReference type="Proteomes" id="UP000625711"/>
    </source>
</evidence>
<proteinExistence type="predicted"/>
<feature type="compositionally biased region" description="Basic and acidic residues" evidence="1">
    <location>
        <begin position="35"/>
        <end position="46"/>
    </location>
</feature>
<evidence type="ECO:0000313" key="2">
    <source>
        <dbReference type="EMBL" id="KAF7267404.1"/>
    </source>
</evidence>
<reference evidence="2" key="1">
    <citation type="submission" date="2020-08" db="EMBL/GenBank/DDBJ databases">
        <title>Genome sequencing and assembly of the red palm weevil Rhynchophorus ferrugineus.</title>
        <authorList>
            <person name="Dias G.B."/>
            <person name="Bergman C.M."/>
            <person name="Manee M."/>
        </authorList>
    </citation>
    <scope>NUCLEOTIDE SEQUENCE</scope>
    <source>
        <strain evidence="2">AA-2017</strain>
        <tissue evidence="2">Whole larva</tissue>
    </source>
</reference>
<accession>A0A834M747</accession>
<dbReference type="EMBL" id="JAACXV010014431">
    <property type="protein sequence ID" value="KAF7267404.1"/>
    <property type="molecule type" value="Genomic_DNA"/>
</dbReference>
<gene>
    <name evidence="2" type="ORF">GWI33_019363</name>
</gene>
<sequence length="94" mass="10372">MYPVDLEPFKAEEQAVELDLEPVSDFASPNSHPEANAKPRAGERPISENNLVTWKPPLSQSSIVAPDVRNPPSNQISDYSRIRGRSGGRYLNGI</sequence>
<feature type="compositionally biased region" description="Polar residues" evidence="1">
    <location>
        <begin position="47"/>
        <end position="63"/>
    </location>
</feature>
<dbReference type="AlphaFoldDB" id="A0A834M747"/>
<feature type="region of interest" description="Disordered" evidence="1">
    <location>
        <begin position="20"/>
        <end position="94"/>
    </location>
</feature>
<comment type="caution">
    <text evidence="2">The sequence shown here is derived from an EMBL/GenBank/DDBJ whole genome shotgun (WGS) entry which is preliminary data.</text>
</comment>
<dbReference type="Proteomes" id="UP000625711">
    <property type="component" value="Unassembled WGS sequence"/>
</dbReference>
<keyword evidence="3" id="KW-1185">Reference proteome</keyword>